<dbReference type="PANTHER" id="PTHR18640:SF5">
    <property type="entry name" value="SODIUM_BILE ACID COTRANSPORTER 7"/>
    <property type="match status" value="1"/>
</dbReference>
<feature type="transmembrane region" description="Helical" evidence="1">
    <location>
        <begin position="94"/>
        <end position="119"/>
    </location>
</feature>
<feature type="transmembrane region" description="Helical" evidence="1">
    <location>
        <begin position="203"/>
        <end position="222"/>
    </location>
</feature>
<evidence type="ECO:0000313" key="3">
    <source>
        <dbReference type="Proteomes" id="UP001216253"/>
    </source>
</evidence>
<feature type="transmembrane region" description="Helical" evidence="1">
    <location>
        <begin position="68"/>
        <end position="88"/>
    </location>
</feature>
<evidence type="ECO:0000256" key="1">
    <source>
        <dbReference type="SAM" id="Phobius"/>
    </source>
</evidence>
<keyword evidence="1" id="KW-1133">Transmembrane helix</keyword>
<dbReference type="Gene3D" id="1.20.1530.20">
    <property type="match status" value="1"/>
</dbReference>
<dbReference type="RefSeq" id="WP_275227118.1">
    <property type="nucleotide sequence ID" value="NZ_JARESE010000012.1"/>
</dbReference>
<name>A0ABT5WP28_9SPHN</name>
<comment type="caution">
    <text evidence="2">The sequence shown here is derived from an EMBL/GenBank/DDBJ whole genome shotgun (WGS) entry which is preliminary data.</text>
</comment>
<dbReference type="PANTHER" id="PTHR18640">
    <property type="entry name" value="SOLUTE CARRIER FAMILY 10 MEMBER 7"/>
    <property type="match status" value="1"/>
</dbReference>
<proteinExistence type="predicted"/>
<reference evidence="2 3" key="1">
    <citation type="submission" date="2023-03" db="EMBL/GenBank/DDBJ databases">
        <title>NovoSphingobium album sp. nov. isolated from polycyclic aromatic hydrocarbons- and heavy-metal polluted soil.</title>
        <authorList>
            <person name="Liu Z."/>
            <person name="Wang K."/>
        </authorList>
    </citation>
    <scope>NUCLEOTIDE SEQUENCE [LARGE SCALE GENOMIC DNA]</scope>
    <source>
        <strain evidence="2 3">H3SJ31-1</strain>
    </source>
</reference>
<dbReference type="PIRSF" id="PIRSF026166">
    <property type="entry name" value="UCP026166"/>
    <property type="match status" value="1"/>
</dbReference>
<keyword evidence="1" id="KW-0812">Transmembrane</keyword>
<feature type="transmembrane region" description="Helical" evidence="1">
    <location>
        <begin position="164"/>
        <end position="182"/>
    </location>
</feature>
<keyword evidence="1" id="KW-0472">Membrane</keyword>
<sequence length="326" mass="34324">MTRLFARIDPLVRLILGAILLATLLPATGGAYVLAQAISTVAIFVLFLFYGMRLSRREVWEGLGNHRLLVPLVIWVFGVMALAGWAVWRAAEPVVPASLALGFLYLGVLPSTVQSATVYCSLARGNVASSVVAAALLNILAVFLTVPLYSLLAGSEAQVFDGTTLVKVLTMLLLPFLIGQGLQTVTHEWVMHHRAAIAMMDRGVIALGVYVAFSGAVGDGIWSRMDPVAWLAVLLGCGLLLAFAYGGAWLLGGALRLSRGDRISLLFAGGQKSIAMGAPLATLLFPPATAGTVLLPLLVYHLSQMVAAAPIAGRLARGAQGEAVRA</sequence>
<organism evidence="2 3">
    <name type="scientific">Novosphingobium album</name>
    <name type="common">ex Liu et al. 2023</name>
    <dbReference type="NCBI Taxonomy" id="3031130"/>
    <lineage>
        <taxon>Bacteria</taxon>
        <taxon>Pseudomonadati</taxon>
        <taxon>Pseudomonadota</taxon>
        <taxon>Alphaproteobacteria</taxon>
        <taxon>Sphingomonadales</taxon>
        <taxon>Sphingomonadaceae</taxon>
        <taxon>Novosphingobium</taxon>
    </lineage>
</organism>
<keyword evidence="3" id="KW-1185">Reference proteome</keyword>
<feature type="transmembrane region" description="Helical" evidence="1">
    <location>
        <begin position="131"/>
        <end position="152"/>
    </location>
</feature>
<dbReference type="Pfam" id="PF13593">
    <property type="entry name" value="SBF_like"/>
    <property type="match status" value="1"/>
</dbReference>
<dbReference type="EMBL" id="JARESE010000012">
    <property type="protein sequence ID" value="MDE8651027.1"/>
    <property type="molecule type" value="Genomic_DNA"/>
</dbReference>
<feature type="transmembrane region" description="Helical" evidence="1">
    <location>
        <begin position="228"/>
        <end position="251"/>
    </location>
</feature>
<dbReference type="Proteomes" id="UP001216253">
    <property type="component" value="Unassembled WGS sequence"/>
</dbReference>
<feature type="transmembrane region" description="Helical" evidence="1">
    <location>
        <begin position="39"/>
        <end position="56"/>
    </location>
</feature>
<evidence type="ECO:0000313" key="2">
    <source>
        <dbReference type="EMBL" id="MDE8651027.1"/>
    </source>
</evidence>
<gene>
    <name evidence="2" type="ORF">PYV00_04740</name>
</gene>
<accession>A0ABT5WP28</accession>
<protein>
    <submittedName>
        <fullName evidence="2">Bile acid:sodium symporter</fullName>
    </submittedName>
</protein>
<dbReference type="InterPro" id="IPR038770">
    <property type="entry name" value="Na+/solute_symporter_sf"/>
</dbReference>
<feature type="transmembrane region" description="Helical" evidence="1">
    <location>
        <begin position="263"/>
        <end position="285"/>
    </location>
</feature>
<dbReference type="InterPro" id="IPR016833">
    <property type="entry name" value="Put_Na-Bile_cotransptr"/>
</dbReference>